<organism evidence="5 6">
    <name type="scientific">Pseudochrobactrum asaccharolyticum</name>
    <dbReference type="NCBI Taxonomy" id="354351"/>
    <lineage>
        <taxon>Bacteria</taxon>
        <taxon>Pseudomonadati</taxon>
        <taxon>Pseudomonadota</taxon>
        <taxon>Alphaproteobacteria</taxon>
        <taxon>Hyphomicrobiales</taxon>
        <taxon>Brucellaceae</taxon>
        <taxon>Pseudochrobactrum</taxon>
    </lineage>
</organism>
<evidence type="ECO:0000313" key="6">
    <source>
        <dbReference type="Proteomes" id="UP000252893"/>
    </source>
</evidence>
<dbReference type="GO" id="GO:0043709">
    <property type="term" value="P:cell adhesion involved in single-species biofilm formation"/>
    <property type="evidence" value="ECO:0007669"/>
    <property type="project" value="TreeGrafter"/>
</dbReference>
<comment type="caution">
    <text evidence="5">The sequence shown here is derived from an EMBL/GenBank/DDBJ whole genome shotgun (WGS) entry which is preliminary data.</text>
</comment>
<dbReference type="GO" id="GO:1902201">
    <property type="term" value="P:negative regulation of bacterial-type flagellum-dependent cell motility"/>
    <property type="evidence" value="ECO:0007669"/>
    <property type="project" value="TreeGrafter"/>
</dbReference>
<dbReference type="PROSITE" id="PS50887">
    <property type="entry name" value="GGDEF"/>
    <property type="match status" value="1"/>
</dbReference>
<comment type="catalytic activity">
    <reaction evidence="2">
        <text>2 GTP = 3',3'-c-di-GMP + 2 diphosphate</text>
        <dbReference type="Rhea" id="RHEA:24898"/>
        <dbReference type="ChEBI" id="CHEBI:33019"/>
        <dbReference type="ChEBI" id="CHEBI:37565"/>
        <dbReference type="ChEBI" id="CHEBI:58805"/>
        <dbReference type="EC" id="2.7.7.65"/>
    </reaction>
</comment>
<name>A0A366DPD7_9HYPH</name>
<keyword evidence="3" id="KW-0812">Transmembrane</keyword>
<dbReference type="Gene3D" id="3.30.70.270">
    <property type="match status" value="1"/>
</dbReference>
<dbReference type="Pfam" id="PF00990">
    <property type="entry name" value="GGDEF"/>
    <property type="match status" value="1"/>
</dbReference>
<proteinExistence type="predicted"/>
<dbReference type="GO" id="GO:0005886">
    <property type="term" value="C:plasma membrane"/>
    <property type="evidence" value="ECO:0007669"/>
    <property type="project" value="TreeGrafter"/>
</dbReference>
<reference evidence="5 6" key="1">
    <citation type="submission" date="2018-06" db="EMBL/GenBank/DDBJ databases">
        <title>Genomic Encyclopedia of Type Strains, Phase IV (KMG-IV): sequencing the most valuable type-strain genomes for metagenomic binning, comparative biology and taxonomic classification.</title>
        <authorList>
            <person name="Goeker M."/>
        </authorList>
    </citation>
    <scope>NUCLEOTIDE SEQUENCE [LARGE SCALE GENOMIC DNA]</scope>
    <source>
        <strain evidence="5 6">DSM 25619</strain>
    </source>
</reference>
<keyword evidence="3" id="KW-1133">Transmembrane helix</keyword>
<feature type="transmembrane region" description="Helical" evidence="3">
    <location>
        <begin position="33"/>
        <end position="59"/>
    </location>
</feature>
<feature type="domain" description="GGDEF" evidence="4">
    <location>
        <begin position="108"/>
        <end position="241"/>
    </location>
</feature>
<dbReference type="NCBIfam" id="TIGR00254">
    <property type="entry name" value="GGDEF"/>
    <property type="match status" value="1"/>
</dbReference>
<dbReference type="SMART" id="SM00267">
    <property type="entry name" value="GGDEF"/>
    <property type="match status" value="1"/>
</dbReference>
<dbReference type="GO" id="GO:0052621">
    <property type="term" value="F:diguanylate cyclase activity"/>
    <property type="evidence" value="ECO:0007669"/>
    <property type="project" value="UniProtKB-EC"/>
</dbReference>
<dbReference type="SUPFAM" id="SSF55073">
    <property type="entry name" value="Nucleotide cyclase"/>
    <property type="match status" value="1"/>
</dbReference>
<evidence type="ECO:0000256" key="3">
    <source>
        <dbReference type="SAM" id="Phobius"/>
    </source>
</evidence>
<dbReference type="InterPro" id="IPR029787">
    <property type="entry name" value="Nucleotide_cyclase"/>
</dbReference>
<sequence>MVQILLKATLVTALVVALSQIFSFSIRLASGQPFTAFVFLMNSIMPVLTGFPISVYIFIQNAKLKKTTDDLTEANRLLQIRADTDSMTGLLNRNAFLDMIKQLNKTSRQSALLVIDADNFKNINDVYGHQAGDKALTAIVDALRMPLRQNDIIGRIGGEEFAVFLPDTEIKPALKIAEQLRYAVESIEFHPVEGQDYPLSISIGLTLSAPTYTTSQLMRMADQSLYQAKANGRNQIVVNQEGLVSKTNSCNNTDAA</sequence>
<evidence type="ECO:0000259" key="4">
    <source>
        <dbReference type="PROSITE" id="PS50887"/>
    </source>
</evidence>
<dbReference type="FunFam" id="3.30.70.270:FF:000001">
    <property type="entry name" value="Diguanylate cyclase domain protein"/>
    <property type="match status" value="1"/>
</dbReference>
<keyword evidence="3" id="KW-0472">Membrane</keyword>
<evidence type="ECO:0000313" key="5">
    <source>
        <dbReference type="EMBL" id="RBO91961.1"/>
    </source>
</evidence>
<dbReference type="InterPro" id="IPR050469">
    <property type="entry name" value="Diguanylate_Cyclase"/>
</dbReference>
<dbReference type="InterPro" id="IPR000160">
    <property type="entry name" value="GGDEF_dom"/>
</dbReference>
<keyword evidence="6" id="KW-1185">Reference proteome</keyword>
<evidence type="ECO:0000256" key="2">
    <source>
        <dbReference type="ARBA" id="ARBA00034247"/>
    </source>
</evidence>
<dbReference type="PANTHER" id="PTHR45138:SF9">
    <property type="entry name" value="DIGUANYLATE CYCLASE DGCM-RELATED"/>
    <property type="match status" value="1"/>
</dbReference>
<dbReference type="EMBL" id="QNRH01000008">
    <property type="protein sequence ID" value="RBO91961.1"/>
    <property type="molecule type" value="Genomic_DNA"/>
</dbReference>
<dbReference type="RefSeq" id="WP_113945690.1">
    <property type="nucleotide sequence ID" value="NZ_JBHEEG010000001.1"/>
</dbReference>
<dbReference type="AlphaFoldDB" id="A0A366DPD7"/>
<dbReference type="EC" id="2.7.7.65" evidence="1"/>
<accession>A0A366DPD7</accession>
<dbReference type="CDD" id="cd01949">
    <property type="entry name" value="GGDEF"/>
    <property type="match status" value="1"/>
</dbReference>
<dbReference type="InterPro" id="IPR043128">
    <property type="entry name" value="Rev_trsase/Diguanyl_cyclase"/>
</dbReference>
<dbReference type="PANTHER" id="PTHR45138">
    <property type="entry name" value="REGULATORY COMPONENTS OF SENSORY TRANSDUCTION SYSTEM"/>
    <property type="match status" value="1"/>
</dbReference>
<gene>
    <name evidence="5" type="ORF">DFR47_108105</name>
</gene>
<protein>
    <recommendedName>
        <fullName evidence="1">diguanylate cyclase</fullName>
        <ecNumber evidence="1">2.7.7.65</ecNumber>
    </recommendedName>
</protein>
<dbReference type="Proteomes" id="UP000252893">
    <property type="component" value="Unassembled WGS sequence"/>
</dbReference>
<dbReference type="OrthoDB" id="9812260at2"/>
<evidence type="ECO:0000256" key="1">
    <source>
        <dbReference type="ARBA" id="ARBA00012528"/>
    </source>
</evidence>